<dbReference type="EMBL" id="BKCJ010003796">
    <property type="protein sequence ID" value="GEU57237.1"/>
    <property type="molecule type" value="Genomic_DNA"/>
</dbReference>
<dbReference type="InterPro" id="IPR000477">
    <property type="entry name" value="RT_dom"/>
</dbReference>
<dbReference type="Gene3D" id="3.10.10.10">
    <property type="entry name" value="HIV Type 1 Reverse Transcriptase, subunit A, domain 1"/>
    <property type="match status" value="1"/>
</dbReference>
<evidence type="ECO:0000313" key="3">
    <source>
        <dbReference type="EMBL" id="GEU57237.1"/>
    </source>
</evidence>
<feature type="domain" description="Retrotransposon gag" evidence="2">
    <location>
        <begin position="336"/>
        <end position="428"/>
    </location>
</feature>
<dbReference type="PANTHER" id="PTHR24559:SF444">
    <property type="entry name" value="REVERSE TRANSCRIPTASE DOMAIN-CONTAINING PROTEIN"/>
    <property type="match status" value="1"/>
</dbReference>
<dbReference type="AlphaFoldDB" id="A0A6L2L8R1"/>
<dbReference type="InterPro" id="IPR005162">
    <property type="entry name" value="Retrotrans_gag_dom"/>
</dbReference>
<dbReference type="CDD" id="cd01647">
    <property type="entry name" value="RT_LTR"/>
    <property type="match status" value="1"/>
</dbReference>
<protein>
    <submittedName>
        <fullName evidence="3">Reverse transcriptase domain-containing protein</fullName>
    </submittedName>
</protein>
<dbReference type="PANTHER" id="PTHR24559">
    <property type="entry name" value="TRANSPOSON TY3-I GAG-POL POLYPROTEIN"/>
    <property type="match status" value="1"/>
</dbReference>
<dbReference type="Pfam" id="PF00078">
    <property type="entry name" value="RVT_1"/>
    <property type="match status" value="1"/>
</dbReference>
<evidence type="ECO:0000259" key="2">
    <source>
        <dbReference type="Pfam" id="PF03732"/>
    </source>
</evidence>
<keyword evidence="3" id="KW-0548">Nucleotidyltransferase</keyword>
<dbReference type="InterPro" id="IPR036397">
    <property type="entry name" value="RNaseH_sf"/>
</dbReference>
<dbReference type="InterPro" id="IPR053134">
    <property type="entry name" value="RNA-dir_DNA_polymerase"/>
</dbReference>
<dbReference type="Gene3D" id="3.30.70.270">
    <property type="match status" value="1"/>
</dbReference>
<dbReference type="GO" id="GO:0003676">
    <property type="term" value="F:nucleic acid binding"/>
    <property type="evidence" value="ECO:0007669"/>
    <property type="project" value="InterPro"/>
</dbReference>
<organism evidence="3">
    <name type="scientific">Tanacetum cinerariifolium</name>
    <name type="common">Dalmatian daisy</name>
    <name type="synonym">Chrysanthemum cinerariifolium</name>
    <dbReference type="NCBI Taxonomy" id="118510"/>
    <lineage>
        <taxon>Eukaryota</taxon>
        <taxon>Viridiplantae</taxon>
        <taxon>Streptophyta</taxon>
        <taxon>Embryophyta</taxon>
        <taxon>Tracheophyta</taxon>
        <taxon>Spermatophyta</taxon>
        <taxon>Magnoliopsida</taxon>
        <taxon>eudicotyledons</taxon>
        <taxon>Gunneridae</taxon>
        <taxon>Pentapetalae</taxon>
        <taxon>asterids</taxon>
        <taxon>campanulids</taxon>
        <taxon>Asterales</taxon>
        <taxon>Asteraceae</taxon>
        <taxon>Asteroideae</taxon>
        <taxon>Anthemideae</taxon>
        <taxon>Anthemidinae</taxon>
        <taxon>Tanacetum</taxon>
    </lineage>
</organism>
<dbReference type="Gene3D" id="3.30.420.10">
    <property type="entry name" value="Ribonuclease H-like superfamily/Ribonuclease H"/>
    <property type="match status" value="1"/>
</dbReference>
<dbReference type="SUPFAM" id="SSF56672">
    <property type="entry name" value="DNA/RNA polymerases"/>
    <property type="match status" value="1"/>
</dbReference>
<name>A0A6L2L8R1_TANCI</name>
<dbReference type="Pfam" id="PF03732">
    <property type="entry name" value="Retrotrans_gag"/>
    <property type="match status" value="1"/>
</dbReference>
<keyword evidence="3" id="KW-0695">RNA-directed DNA polymerase</keyword>
<dbReference type="InterPro" id="IPR043502">
    <property type="entry name" value="DNA/RNA_pol_sf"/>
</dbReference>
<accession>A0A6L2L8R1</accession>
<evidence type="ECO:0000259" key="1">
    <source>
        <dbReference type="Pfam" id="PF00078"/>
    </source>
</evidence>
<sequence>MMPRLSRLNIMSCTKTHKYLQKGCHVFLAHITEKKLKEKSEEKGLEDVPIVQDFHKLAPSEMKELSDQLQKLSDKGFIRPSSSLWGPSVLFIKKKDGSFQMSIDYRELNKLTVKNRYPLPRINDLFDQLQGSHVYLKIDWGSGYHQIRVRKEDILKTTFRTRFSKISKPMTKLTQKSGKFEWEKRKKRHFKWDLIMHESRKFKYSIHPVSDKMNHDLKKLYWWPNIKAENATYVCKCLTHSKFKAKYQKPPGLLVQPEITQWEWEKIDKDFITKLPKTPSGYDMTCVIVDRLTKSAHILPTKDTDTMKRLTKLYLIEVVSSIKVNGVTDDALRLYLFPHSLTHHATAWFDRSPRNSITTFERMAKIFLGKYFSPSMVTKLRNEITNFRQRLDESLFKAWERYKILIDRCPNHNMLLVTKIDTFYNGLTLRQCDTINVAAGGTFMKRRPEECYDLIENMTAHHND</sequence>
<proteinExistence type="predicted"/>
<dbReference type="GO" id="GO:0003964">
    <property type="term" value="F:RNA-directed DNA polymerase activity"/>
    <property type="evidence" value="ECO:0007669"/>
    <property type="project" value="UniProtKB-KW"/>
</dbReference>
<comment type="caution">
    <text evidence="3">The sequence shown here is derived from an EMBL/GenBank/DDBJ whole genome shotgun (WGS) entry which is preliminary data.</text>
</comment>
<feature type="domain" description="Reverse transcriptase" evidence="1">
    <location>
        <begin position="92"/>
        <end position="183"/>
    </location>
</feature>
<keyword evidence="3" id="KW-0808">Transferase</keyword>
<gene>
    <name evidence="3" type="ORF">Tci_029215</name>
</gene>
<dbReference type="InterPro" id="IPR043128">
    <property type="entry name" value="Rev_trsase/Diguanyl_cyclase"/>
</dbReference>
<reference evidence="3" key="1">
    <citation type="journal article" date="2019" name="Sci. Rep.">
        <title>Draft genome of Tanacetum cinerariifolium, the natural source of mosquito coil.</title>
        <authorList>
            <person name="Yamashiro T."/>
            <person name="Shiraishi A."/>
            <person name="Satake H."/>
            <person name="Nakayama K."/>
        </authorList>
    </citation>
    <scope>NUCLEOTIDE SEQUENCE</scope>
</reference>